<dbReference type="Pfam" id="PF13424">
    <property type="entry name" value="TPR_12"/>
    <property type="match status" value="1"/>
</dbReference>
<keyword evidence="2 3" id="KW-0802">TPR repeat</keyword>
<dbReference type="PROSITE" id="PS50005">
    <property type="entry name" value="TPR"/>
    <property type="match status" value="2"/>
</dbReference>
<dbReference type="EMBL" id="MPUH01000228">
    <property type="protein sequence ID" value="OMJ85720.1"/>
    <property type="molecule type" value="Genomic_DNA"/>
</dbReference>
<dbReference type="InterPro" id="IPR019734">
    <property type="entry name" value="TPR_rpt"/>
</dbReference>
<sequence length="260" mass="29983">MEDEENYINEYEAVVLKYNKIAMNYLRLNNLKESLILLRKAEEILNSSESLVIPNRLKLMSITLNNLGCYYKKRKQPKVALNYLEKALELESDIENDNANIASSHLNICAVYSSLNNHKKALVHAKKAIEMLEEAFTSESSNYDKMLTLSTSMVISYYNAAVEHEYLYNYSEALKNYNKALDLSREQLGYDHPMTGNIEGTLRKFESKNRTRQSRSNFRSVKATINDVENRLRLPSVAPRTRSLFTVTKTPAYNATFYNS</sequence>
<protein>
    <submittedName>
        <fullName evidence="4">Uncharacterized protein</fullName>
    </submittedName>
</protein>
<keyword evidence="5" id="KW-1185">Reference proteome</keyword>
<dbReference type="AlphaFoldDB" id="A0A1R2C9S2"/>
<gene>
    <name evidence="4" type="ORF">SteCoe_12916</name>
</gene>
<dbReference type="PANTHER" id="PTHR45641">
    <property type="entry name" value="TETRATRICOPEPTIDE REPEAT PROTEIN (AFU_ORTHOLOGUE AFUA_6G03870)"/>
    <property type="match status" value="1"/>
</dbReference>
<keyword evidence="1" id="KW-0677">Repeat</keyword>
<reference evidence="4 5" key="1">
    <citation type="submission" date="2016-11" db="EMBL/GenBank/DDBJ databases">
        <title>The macronuclear genome of Stentor coeruleus: a giant cell with tiny introns.</title>
        <authorList>
            <person name="Slabodnick M."/>
            <person name="Ruby J.G."/>
            <person name="Reiff S.B."/>
            <person name="Swart E.C."/>
            <person name="Gosai S."/>
            <person name="Prabakaran S."/>
            <person name="Witkowska E."/>
            <person name="Larue G.E."/>
            <person name="Fisher S."/>
            <person name="Freeman R.M."/>
            <person name="Gunawardena J."/>
            <person name="Chu W."/>
            <person name="Stover N.A."/>
            <person name="Gregory B.D."/>
            <person name="Nowacki M."/>
            <person name="Derisi J."/>
            <person name="Roy S.W."/>
            <person name="Marshall W.F."/>
            <person name="Sood P."/>
        </authorList>
    </citation>
    <scope>NUCLEOTIDE SEQUENCE [LARGE SCALE GENOMIC DNA]</scope>
    <source>
        <strain evidence="4">WM001</strain>
    </source>
</reference>
<proteinExistence type="predicted"/>
<dbReference type="Gene3D" id="1.25.40.10">
    <property type="entry name" value="Tetratricopeptide repeat domain"/>
    <property type="match status" value="2"/>
</dbReference>
<feature type="repeat" description="TPR" evidence="3">
    <location>
        <begin position="154"/>
        <end position="187"/>
    </location>
</feature>
<evidence type="ECO:0000313" key="4">
    <source>
        <dbReference type="EMBL" id="OMJ85720.1"/>
    </source>
</evidence>
<evidence type="ECO:0000256" key="2">
    <source>
        <dbReference type="ARBA" id="ARBA00022803"/>
    </source>
</evidence>
<feature type="repeat" description="TPR" evidence="3">
    <location>
        <begin position="61"/>
        <end position="94"/>
    </location>
</feature>
<dbReference type="InterPro" id="IPR011990">
    <property type="entry name" value="TPR-like_helical_dom_sf"/>
</dbReference>
<dbReference type="Pfam" id="PF13374">
    <property type="entry name" value="TPR_10"/>
    <property type="match status" value="1"/>
</dbReference>
<evidence type="ECO:0000256" key="3">
    <source>
        <dbReference type="PROSITE-ProRule" id="PRU00339"/>
    </source>
</evidence>
<dbReference type="SUPFAM" id="SSF48452">
    <property type="entry name" value="TPR-like"/>
    <property type="match status" value="1"/>
</dbReference>
<name>A0A1R2C9S2_9CILI</name>
<evidence type="ECO:0000313" key="5">
    <source>
        <dbReference type="Proteomes" id="UP000187209"/>
    </source>
</evidence>
<dbReference type="Proteomes" id="UP000187209">
    <property type="component" value="Unassembled WGS sequence"/>
</dbReference>
<dbReference type="OrthoDB" id="2148418at2759"/>
<evidence type="ECO:0000256" key="1">
    <source>
        <dbReference type="ARBA" id="ARBA00022737"/>
    </source>
</evidence>
<accession>A0A1R2C9S2</accession>
<comment type="caution">
    <text evidence="4">The sequence shown here is derived from an EMBL/GenBank/DDBJ whole genome shotgun (WGS) entry which is preliminary data.</text>
</comment>
<dbReference type="SMART" id="SM00028">
    <property type="entry name" value="TPR"/>
    <property type="match status" value="4"/>
</dbReference>
<organism evidence="4 5">
    <name type="scientific">Stentor coeruleus</name>
    <dbReference type="NCBI Taxonomy" id="5963"/>
    <lineage>
        <taxon>Eukaryota</taxon>
        <taxon>Sar</taxon>
        <taxon>Alveolata</taxon>
        <taxon>Ciliophora</taxon>
        <taxon>Postciliodesmatophora</taxon>
        <taxon>Heterotrichea</taxon>
        <taxon>Heterotrichida</taxon>
        <taxon>Stentoridae</taxon>
        <taxon>Stentor</taxon>
    </lineage>
</organism>